<dbReference type="VEuPathDB" id="VectorBase:GPAI006124"/>
<accession>A0A1A9Z7C2</accession>
<dbReference type="EnsemblMetazoa" id="GPAI006124-RA">
    <property type="protein sequence ID" value="GPAI006124-PA"/>
    <property type="gene ID" value="GPAI006124"/>
</dbReference>
<keyword evidence="2" id="KW-1185">Reference proteome</keyword>
<reference evidence="2" key="1">
    <citation type="submission" date="2014-03" db="EMBL/GenBank/DDBJ databases">
        <authorList>
            <person name="Aksoy S."/>
            <person name="Warren W."/>
            <person name="Wilson R.K."/>
        </authorList>
    </citation>
    <scope>NUCLEOTIDE SEQUENCE [LARGE SCALE GENOMIC DNA]</scope>
    <source>
        <strain evidence="2">IAEA</strain>
    </source>
</reference>
<sequence>MYGMSTAKDRKYYYGVKRVLCGDKSQSELTLISPPPGTCLTLSLEPTFGLAFSLNSVLIVSIFLSPPPVLLEVPFLFGSGSGVFKTKRFLEVLRDFVDLFEGVVLGGRDAVDFSGLEETDVGVLTGELGEPGP</sequence>
<evidence type="ECO:0000313" key="2">
    <source>
        <dbReference type="Proteomes" id="UP000092445"/>
    </source>
</evidence>
<reference evidence="1" key="2">
    <citation type="submission" date="2020-05" db="UniProtKB">
        <authorList>
            <consortium name="EnsemblMetazoa"/>
        </authorList>
    </citation>
    <scope>IDENTIFICATION</scope>
    <source>
        <strain evidence="1">IAEA</strain>
    </source>
</reference>
<dbReference type="AlphaFoldDB" id="A0A1A9Z7C2"/>
<dbReference type="Proteomes" id="UP000092445">
    <property type="component" value="Unassembled WGS sequence"/>
</dbReference>
<name>A0A1A9Z7C2_GLOPL</name>
<organism evidence="1 2">
    <name type="scientific">Glossina pallidipes</name>
    <name type="common">Tsetse fly</name>
    <dbReference type="NCBI Taxonomy" id="7398"/>
    <lineage>
        <taxon>Eukaryota</taxon>
        <taxon>Metazoa</taxon>
        <taxon>Ecdysozoa</taxon>
        <taxon>Arthropoda</taxon>
        <taxon>Hexapoda</taxon>
        <taxon>Insecta</taxon>
        <taxon>Pterygota</taxon>
        <taxon>Neoptera</taxon>
        <taxon>Endopterygota</taxon>
        <taxon>Diptera</taxon>
        <taxon>Brachycera</taxon>
        <taxon>Muscomorpha</taxon>
        <taxon>Hippoboscoidea</taxon>
        <taxon>Glossinidae</taxon>
        <taxon>Glossina</taxon>
    </lineage>
</organism>
<evidence type="ECO:0000313" key="1">
    <source>
        <dbReference type="EnsemblMetazoa" id="GPAI006124-PA"/>
    </source>
</evidence>
<protein>
    <submittedName>
        <fullName evidence="1">Uncharacterized protein</fullName>
    </submittedName>
</protein>
<proteinExistence type="predicted"/>